<dbReference type="AlphaFoldDB" id="A0AAW1AAT3"/>
<gene>
    <name evidence="1" type="ORF">QLX08_002526</name>
</gene>
<proteinExistence type="predicted"/>
<comment type="caution">
    <text evidence="1">The sequence shown here is derived from an EMBL/GenBank/DDBJ whole genome shotgun (WGS) entry which is preliminary data.</text>
</comment>
<keyword evidence="2" id="KW-1185">Reference proteome</keyword>
<dbReference type="EMBL" id="JAWNGG020000035">
    <property type="protein sequence ID" value="KAK9306880.1"/>
    <property type="molecule type" value="Genomic_DNA"/>
</dbReference>
<accession>A0AAW1AAT3</accession>
<organism evidence="1 2">
    <name type="scientific">Tetragonisca angustula</name>
    <dbReference type="NCBI Taxonomy" id="166442"/>
    <lineage>
        <taxon>Eukaryota</taxon>
        <taxon>Metazoa</taxon>
        <taxon>Ecdysozoa</taxon>
        <taxon>Arthropoda</taxon>
        <taxon>Hexapoda</taxon>
        <taxon>Insecta</taxon>
        <taxon>Pterygota</taxon>
        <taxon>Neoptera</taxon>
        <taxon>Endopterygota</taxon>
        <taxon>Hymenoptera</taxon>
        <taxon>Apocrita</taxon>
        <taxon>Aculeata</taxon>
        <taxon>Apoidea</taxon>
        <taxon>Anthophila</taxon>
        <taxon>Apidae</taxon>
        <taxon>Tetragonisca</taxon>
    </lineage>
</organism>
<evidence type="ECO:0000313" key="2">
    <source>
        <dbReference type="Proteomes" id="UP001432146"/>
    </source>
</evidence>
<dbReference type="Proteomes" id="UP001432146">
    <property type="component" value="Unassembled WGS sequence"/>
</dbReference>
<protein>
    <submittedName>
        <fullName evidence="1">Uncharacterized protein</fullName>
    </submittedName>
</protein>
<reference evidence="1 2" key="1">
    <citation type="submission" date="2024-05" db="EMBL/GenBank/DDBJ databases">
        <title>The nuclear and mitochondrial genome assemblies of Tetragonisca angustula (Apidae: Meliponini), a tiny yet remarkable pollinator in the Neotropics.</title>
        <authorList>
            <person name="Ferrari R."/>
            <person name="Ricardo P.C."/>
            <person name="Dias F.C."/>
            <person name="Araujo N.S."/>
            <person name="Soares D.O."/>
            <person name="Zhou Q.-S."/>
            <person name="Zhu C.-D."/>
            <person name="Coutinho L."/>
            <person name="Airas M.C."/>
            <person name="Batista T.M."/>
        </authorList>
    </citation>
    <scope>NUCLEOTIDE SEQUENCE [LARGE SCALE GENOMIC DNA]</scope>
    <source>
        <strain evidence="1">ASF017062</strain>
        <tissue evidence="1">Abdomen</tissue>
    </source>
</reference>
<name>A0AAW1AAT3_9HYME</name>
<sequence length="67" mass="7089">MILILADRLEPSLPQIPGRGLLVQLRLPGQVRAVSGLGQEAARLASGVKSVSLELLHFSSSTELLDA</sequence>
<evidence type="ECO:0000313" key="1">
    <source>
        <dbReference type="EMBL" id="KAK9306880.1"/>
    </source>
</evidence>